<evidence type="ECO:0000313" key="2">
    <source>
        <dbReference type="EMBL" id="CAB3766941.1"/>
    </source>
</evidence>
<proteinExistence type="predicted"/>
<keyword evidence="3" id="KW-1185">Reference proteome</keyword>
<dbReference type="RefSeq" id="WP_175229547.1">
    <property type="nucleotide sequence ID" value="NZ_CADIKH010000031.1"/>
</dbReference>
<keyword evidence="1" id="KW-0812">Transmembrane</keyword>
<reference evidence="2 3" key="1">
    <citation type="submission" date="2020-04" db="EMBL/GenBank/DDBJ databases">
        <authorList>
            <person name="De Canck E."/>
        </authorList>
    </citation>
    <scope>NUCLEOTIDE SEQUENCE [LARGE SCALE GENOMIC DNA]</scope>
    <source>
        <strain evidence="2 3">LMG 29542</strain>
    </source>
</reference>
<name>A0A6J5EN77_9BURK</name>
<keyword evidence="1" id="KW-1133">Transmembrane helix</keyword>
<evidence type="ECO:0008006" key="4">
    <source>
        <dbReference type="Google" id="ProtNLM"/>
    </source>
</evidence>
<feature type="transmembrane region" description="Helical" evidence="1">
    <location>
        <begin position="46"/>
        <end position="65"/>
    </location>
</feature>
<dbReference type="Proteomes" id="UP000494363">
    <property type="component" value="Unassembled WGS sequence"/>
</dbReference>
<evidence type="ECO:0000313" key="3">
    <source>
        <dbReference type="Proteomes" id="UP000494363"/>
    </source>
</evidence>
<evidence type="ECO:0000256" key="1">
    <source>
        <dbReference type="SAM" id="Phobius"/>
    </source>
</evidence>
<keyword evidence="1" id="KW-0472">Membrane</keyword>
<sequence length="74" mass="8332">MRKIPRRYGHFVFGTIQSGITCAVASAIANAHFVTDGTFASHWLRSYLFSWLVMLPVVVFAAPFIRRLADGMTR</sequence>
<dbReference type="AlphaFoldDB" id="A0A6J5EN77"/>
<dbReference type="Pfam" id="PF11391">
    <property type="entry name" value="DUF2798"/>
    <property type="match status" value="1"/>
</dbReference>
<protein>
    <recommendedName>
        <fullName evidence="4">DUF2798 domain-containing protein</fullName>
    </recommendedName>
</protein>
<feature type="transmembrane region" description="Helical" evidence="1">
    <location>
        <begin position="12"/>
        <end position="34"/>
    </location>
</feature>
<accession>A0A6J5EN77</accession>
<dbReference type="InterPro" id="IPR021529">
    <property type="entry name" value="DUF2798"/>
</dbReference>
<organism evidence="2 3">
    <name type="scientific">Paraburkholderia humisilvae</name>
    <dbReference type="NCBI Taxonomy" id="627669"/>
    <lineage>
        <taxon>Bacteria</taxon>
        <taxon>Pseudomonadati</taxon>
        <taxon>Pseudomonadota</taxon>
        <taxon>Betaproteobacteria</taxon>
        <taxon>Burkholderiales</taxon>
        <taxon>Burkholderiaceae</taxon>
        <taxon>Paraburkholderia</taxon>
    </lineage>
</organism>
<gene>
    <name evidence="2" type="ORF">LMG29542_05480</name>
</gene>
<dbReference type="EMBL" id="CADIKH010000031">
    <property type="protein sequence ID" value="CAB3766941.1"/>
    <property type="molecule type" value="Genomic_DNA"/>
</dbReference>